<dbReference type="Proteomes" id="UP000831537">
    <property type="component" value="Chromosome"/>
</dbReference>
<evidence type="ECO:0000313" key="3">
    <source>
        <dbReference type="Proteomes" id="UP000831537"/>
    </source>
</evidence>
<reference evidence="2 3" key="1">
    <citation type="submission" date="2022-04" db="EMBL/GenBank/DDBJ databases">
        <title>Gracilibacillus sp. isolated from saltern.</title>
        <authorList>
            <person name="Won M."/>
            <person name="Lee C.-M."/>
            <person name="Woen H.-Y."/>
            <person name="Kwon S.-W."/>
        </authorList>
    </citation>
    <scope>NUCLEOTIDE SEQUENCE [LARGE SCALE GENOMIC DNA]</scope>
    <source>
        <strain evidence="2 3">SSPM10-3</strain>
    </source>
</reference>
<protein>
    <submittedName>
        <fullName evidence="2">Uncharacterized protein</fullName>
    </submittedName>
</protein>
<evidence type="ECO:0000256" key="1">
    <source>
        <dbReference type="SAM" id="MobiDB-lite"/>
    </source>
</evidence>
<feature type="region of interest" description="Disordered" evidence="1">
    <location>
        <begin position="40"/>
        <end position="69"/>
    </location>
</feature>
<accession>A0ABY4GRF6</accession>
<sequence length="69" mass="7991">MLSFTDKTGEEKKGIVRLKSPNGQNGEREVVNCPLEELKRTKRRKGSGQLSVRRAQTYKMEKEKRSIVR</sequence>
<proteinExistence type="predicted"/>
<organism evidence="2 3">
    <name type="scientific">Gracilibacillus salinarum</name>
    <dbReference type="NCBI Taxonomy" id="2932255"/>
    <lineage>
        <taxon>Bacteria</taxon>
        <taxon>Bacillati</taxon>
        <taxon>Bacillota</taxon>
        <taxon>Bacilli</taxon>
        <taxon>Bacillales</taxon>
        <taxon>Bacillaceae</taxon>
        <taxon>Gracilibacillus</taxon>
    </lineage>
</organism>
<dbReference type="RefSeq" id="WP_244747357.1">
    <property type="nucleotide sequence ID" value="NZ_CP095071.1"/>
</dbReference>
<keyword evidence="3" id="KW-1185">Reference proteome</keyword>
<feature type="compositionally biased region" description="Basic and acidic residues" evidence="1">
    <location>
        <begin position="59"/>
        <end position="69"/>
    </location>
</feature>
<feature type="region of interest" description="Disordered" evidence="1">
    <location>
        <begin position="1"/>
        <end position="28"/>
    </location>
</feature>
<gene>
    <name evidence="2" type="ORF">MUN87_08755</name>
</gene>
<evidence type="ECO:0000313" key="2">
    <source>
        <dbReference type="EMBL" id="UOQ86952.1"/>
    </source>
</evidence>
<name>A0ABY4GRF6_9BACI</name>
<dbReference type="EMBL" id="CP095071">
    <property type="protein sequence ID" value="UOQ86952.1"/>
    <property type="molecule type" value="Genomic_DNA"/>
</dbReference>